<dbReference type="Pfam" id="PF03572">
    <property type="entry name" value="Peptidase_S41"/>
    <property type="match status" value="1"/>
</dbReference>
<gene>
    <name evidence="8" type="ORF">G3O08_14380</name>
</gene>
<dbReference type="InterPro" id="IPR055210">
    <property type="entry name" value="CtpA/B_N"/>
</dbReference>
<dbReference type="GO" id="GO:0008236">
    <property type="term" value="F:serine-type peptidase activity"/>
    <property type="evidence" value="ECO:0007669"/>
    <property type="project" value="UniProtKB-KW"/>
</dbReference>
<dbReference type="Proteomes" id="UP000486602">
    <property type="component" value="Unassembled WGS sequence"/>
</dbReference>
<dbReference type="RefSeq" id="WP_163286085.1">
    <property type="nucleotide sequence ID" value="NZ_JAAGVY010000031.1"/>
</dbReference>
<dbReference type="Gene3D" id="2.30.42.10">
    <property type="match status" value="1"/>
</dbReference>
<evidence type="ECO:0000313" key="8">
    <source>
        <dbReference type="EMBL" id="NEN24691.1"/>
    </source>
</evidence>
<dbReference type="InterPro" id="IPR036034">
    <property type="entry name" value="PDZ_sf"/>
</dbReference>
<protein>
    <submittedName>
        <fullName evidence="8">S41 family peptidase</fullName>
    </submittedName>
</protein>
<dbReference type="EMBL" id="JAAGVY010000031">
    <property type="protein sequence ID" value="NEN24691.1"/>
    <property type="molecule type" value="Genomic_DNA"/>
</dbReference>
<sequence>MKLLLTVVMSITLSFSAFSQQQELNTEFRQAAEKLTALLYHIENSYVDSVSTNKLVDDAIRKMLEDLDPHSVYIPAEDVAKANEGLEGNFEGIGVQFNILKDTIIVVSPIAGGPSESLGIMAGDRIVSIEGENVAGVGITNKDVTDKLRGSKGTIVNVGISRRGTKDPLDFEIIRDEIPIYSLDASYMVNDKIGYIKLNRFSKTTMDEFTTAMKQLKANGMEDLILDLQGNGGGLLETAIDLADEFLKVNELIVYTEGRSYPRRDRSATANGDFEKGRLVVLMDEGSASASEIVAGAIQDWDRGLVVGRRSFGKGLVQRPIPLPDGSYVRLTTQKYYTPSGRCIQKSYEDGAEAYYMEKYERYETGEVFSLDSLHAPDSLKYFTDKKRIVYGGGGITPDVFVPIDTTQSTKLNTDLIRKGVMNSFAITYSNKHRKQLLKTYPTVDKFIESFEMNTVIEEFKAYTADEDSEIEWTDEQYAASEKMIKGRLEALIARNLWNYSAYYQVFNPYWPAFSHAVDILNDNSYKNYNLARTEF</sequence>
<dbReference type="Gene3D" id="3.30.750.44">
    <property type="match status" value="1"/>
</dbReference>
<organism evidence="8 9">
    <name type="scientific">Cryomorpha ignava</name>
    <dbReference type="NCBI Taxonomy" id="101383"/>
    <lineage>
        <taxon>Bacteria</taxon>
        <taxon>Pseudomonadati</taxon>
        <taxon>Bacteroidota</taxon>
        <taxon>Flavobacteriia</taxon>
        <taxon>Flavobacteriales</taxon>
        <taxon>Cryomorphaceae</taxon>
        <taxon>Cryomorpha</taxon>
    </lineage>
</organism>
<dbReference type="CDD" id="cd06782">
    <property type="entry name" value="cpPDZ_CPP-like"/>
    <property type="match status" value="1"/>
</dbReference>
<dbReference type="GO" id="GO:0030288">
    <property type="term" value="C:outer membrane-bounded periplasmic space"/>
    <property type="evidence" value="ECO:0007669"/>
    <property type="project" value="TreeGrafter"/>
</dbReference>
<dbReference type="SUPFAM" id="SSF52096">
    <property type="entry name" value="ClpP/crotonase"/>
    <property type="match status" value="1"/>
</dbReference>
<comment type="similarity">
    <text evidence="1 5">Belongs to the peptidase S41A family.</text>
</comment>
<feature type="signal peptide" evidence="6">
    <location>
        <begin position="1"/>
        <end position="19"/>
    </location>
</feature>
<dbReference type="InterPro" id="IPR029045">
    <property type="entry name" value="ClpP/crotonase-like_dom_sf"/>
</dbReference>
<dbReference type="PROSITE" id="PS50106">
    <property type="entry name" value="PDZ"/>
    <property type="match status" value="1"/>
</dbReference>
<dbReference type="AlphaFoldDB" id="A0A7K3WUH1"/>
<dbReference type="InterPro" id="IPR004447">
    <property type="entry name" value="Peptidase_S41A"/>
</dbReference>
<name>A0A7K3WUH1_9FLAO</name>
<evidence type="ECO:0000256" key="3">
    <source>
        <dbReference type="ARBA" id="ARBA00022801"/>
    </source>
</evidence>
<evidence type="ECO:0000256" key="2">
    <source>
        <dbReference type="ARBA" id="ARBA00022670"/>
    </source>
</evidence>
<evidence type="ECO:0000256" key="4">
    <source>
        <dbReference type="ARBA" id="ARBA00022825"/>
    </source>
</evidence>
<feature type="domain" description="PDZ" evidence="7">
    <location>
        <begin position="76"/>
        <end position="155"/>
    </location>
</feature>
<keyword evidence="2 5" id="KW-0645">Protease</keyword>
<keyword evidence="4 5" id="KW-0720">Serine protease</keyword>
<dbReference type="Pfam" id="PF13180">
    <property type="entry name" value="PDZ_2"/>
    <property type="match status" value="1"/>
</dbReference>
<evidence type="ECO:0000256" key="1">
    <source>
        <dbReference type="ARBA" id="ARBA00009179"/>
    </source>
</evidence>
<evidence type="ECO:0000313" key="9">
    <source>
        <dbReference type="Proteomes" id="UP000486602"/>
    </source>
</evidence>
<dbReference type="GO" id="GO:0006508">
    <property type="term" value="P:proteolysis"/>
    <property type="evidence" value="ECO:0007669"/>
    <property type="project" value="UniProtKB-KW"/>
</dbReference>
<dbReference type="PANTHER" id="PTHR32060:SF30">
    <property type="entry name" value="CARBOXY-TERMINAL PROCESSING PROTEASE CTPA"/>
    <property type="match status" value="1"/>
</dbReference>
<keyword evidence="6" id="KW-0732">Signal</keyword>
<dbReference type="SMART" id="SM00245">
    <property type="entry name" value="TSPc"/>
    <property type="match status" value="1"/>
</dbReference>
<proteinExistence type="inferred from homology"/>
<dbReference type="InterPro" id="IPR001478">
    <property type="entry name" value="PDZ"/>
</dbReference>
<feature type="chain" id="PRO_5029666445" evidence="6">
    <location>
        <begin position="20"/>
        <end position="536"/>
    </location>
</feature>
<accession>A0A7K3WUH1</accession>
<dbReference type="GO" id="GO:0007165">
    <property type="term" value="P:signal transduction"/>
    <property type="evidence" value="ECO:0007669"/>
    <property type="project" value="TreeGrafter"/>
</dbReference>
<dbReference type="SUPFAM" id="SSF50156">
    <property type="entry name" value="PDZ domain-like"/>
    <property type="match status" value="1"/>
</dbReference>
<dbReference type="SMART" id="SM00228">
    <property type="entry name" value="PDZ"/>
    <property type="match status" value="1"/>
</dbReference>
<dbReference type="GO" id="GO:0004175">
    <property type="term" value="F:endopeptidase activity"/>
    <property type="evidence" value="ECO:0007669"/>
    <property type="project" value="TreeGrafter"/>
</dbReference>
<dbReference type="PANTHER" id="PTHR32060">
    <property type="entry name" value="TAIL-SPECIFIC PROTEASE"/>
    <property type="match status" value="1"/>
</dbReference>
<dbReference type="Gene3D" id="3.90.226.10">
    <property type="entry name" value="2-enoyl-CoA Hydratase, Chain A, domain 1"/>
    <property type="match status" value="1"/>
</dbReference>
<evidence type="ECO:0000256" key="5">
    <source>
        <dbReference type="RuleBase" id="RU004404"/>
    </source>
</evidence>
<keyword evidence="9" id="KW-1185">Reference proteome</keyword>
<evidence type="ECO:0000259" key="7">
    <source>
        <dbReference type="PROSITE" id="PS50106"/>
    </source>
</evidence>
<keyword evidence="3 5" id="KW-0378">Hydrolase</keyword>
<dbReference type="Pfam" id="PF22694">
    <property type="entry name" value="CtpB_N-like"/>
    <property type="match status" value="1"/>
</dbReference>
<comment type="caution">
    <text evidence="8">The sequence shown here is derived from an EMBL/GenBank/DDBJ whole genome shotgun (WGS) entry which is preliminary data.</text>
</comment>
<dbReference type="CDD" id="cd07560">
    <property type="entry name" value="Peptidase_S41_CPP"/>
    <property type="match status" value="1"/>
</dbReference>
<evidence type="ECO:0000256" key="6">
    <source>
        <dbReference type="SAM" id="SignalP"/>
    </source>
</evidence>
<dbReference type="InterPro" id="IPR005151">
    <property type="entry name" value="Tail-specific_protease"/>
</dbReference>
<dbReference type="NCBIfam" id="TIGR00225">
    <property type="entry name" value="prc"/>
    <property type="match status" value="1"/>
</dbReference>
<reference evidence="8 9" key="1">
    <citation type="submission" date="2020-02" db="EMBL/GenBank/DDBJ databases">
        <title>Out from the shadows clarifying the taxonomy of the family Cryomorphaceae and related taxa by utilizing the GTDB taxonomic framework.</title>
        <authorList>
            <person name="Bowman J.P."/>
        </authorList>
    </citation>
    <scope>NUCLEOTIDE SEQUENCE [LARGE SCALE GENOMIC DNA]</scope>
    <source>
        <strain evidence="8 9">QSSC 1-22</strain>
    </source>
</reference>